<dbReference type="AlphaFoldDB" id="A0A9P8J7Z6"/>
<comment type="caution">
    <text evidence="2">The sequence shown here is derived from an EMBL/GenBank/DDBJ whole genome shotgun (WGS) entry which is preliminary data.</text>
</comment>
<name>A0A9P8J7Z6_AURME</name>
<dbReference type="EMBL" id="JAHFXF010000360">
    <property type="protein sequence ID" value="KAG9689325.1"/>
    <property type="molecule type" value="Genomic_DNA"/>
</dbReference>
<organism evidence="2 3">
    <name type="scientific">Aureobasidium melanogenum</name>
    <name type="common">Aureobasidium pullulans var. melanogenum</name>
    <dbReference type="NCBI Taxonomy" id="46634"/>
    <lineage>
        <taxon>Eukaryota</taxon>
        <taxon>Fungi</taxon>
        <taxon>Dikarya</taxon>
        <taxon>Ascomycota</taxon>
        <taxon>Pezizomycotina</taxon>
        <taxon>Dothideomycetes</taxon>
        <taxon>Dothideomycetidae</taxon>
        <taxon>Dothideales</taxon>
        <taxon>Saccotheciaceae</taxon>
        <taxon>Aureobasidium</taxon>
    </lineage>
</organism>
<accession>A0A9P8J7Z6</accession>
<evidence type="ECO:0000256" key="1">
    <source>
        <dbReference type="SAM" id="MobiDB-lite"/>
    </source>
</evidence>
<sequence length="316" mass="35085">MYPFDPRSIARSNAERTSGQHQQCEAEWMLRLDPHLSNDQLRSWTDVAEELPEELKALRATTVKHKDWQGLCASLLSIIVLEPALQALRDTPQPLSPAPAPLIQALINARDFRPSAAQQSHEEPRTTAEEPRQQAEQSEEHADEPYTTAEDAPEQDEPDQQSSKHTDEDDEQTPEQNEELDQRDEEETSEQNEELNQQSPEHTDGDDDETPPLDFTHGKKRRRQIPSSNFDSSELETTSAAPAATTSTSSTVNQGTVAPIITFRSAAPATSVVSTKAITHRAANNHAGTSGMVYSCPVANCEQTSNEACTINRFYK</sequence>
<protein>
    <submittedName>
        <fullName evidence="2">Uncharacterized protein</fullName>
    </submittedName>
</protein>
<feature type="compositionally biased region" description="Polar residues" evidence="1">
    <location>
        <begin position="225"/>
        <end position="236"/>
    </location>
</feature>
<feature type="region of interest" description="Disordered" evidence="1">
    <location>
        <begin position="113"/>
        <end position="252"/>
    </location>
</feature>
<dbReference type="OrthoDB" id="10548500at2759"/>
<evidence type="ECO:0000313" key="3">
    <source>
        <dbReference type="Proteomes" id="UP000779574"/>
    </source>
</evidence>
<reference evidence="2" key="2">
    <citation type="submission" date="2021-08" db="EMBL/GenBank/DDBJ databases">
        <authorList>
            <person name="Gostincar C."/>
            <person name="Sun X."/>
            <person name="Song Z."/>
            <person name="Gunde-Cimerman N."/>
        </authorList>
    </citation>
    <scope>NUCLEOTIDE SEQUENCE</scope>
    <source>
        <strain evidence="2">EXF-9911</strain>
    </source>
</reference>
<feature type="region of interest" description="Disordered" evidence="1">
    <location>
        <begin position="1"/>
        <end position="20"/>
    </location>
</feature>
<feature type="non-terminal residue" evidence="2">
    <location>
        <position position="1"/>
    </location>
</feature>
<feature type="compositionally biased region" description="Low complexity" evidence="1">
    <location>
        <begin position="237"/>
        <end position="251"/>
    </location>
</feature>
<proteinExistence type="predicted"/>
<feature type="compositionally biased region" description="Acidic residues" evidence="1">
    <location>
        <begin position="168"/>
        <end position="193"/>
    </location>
</feature>
<evidence type="ECO:0000313" key="2">
    <source>
        <dbReference type="EMBL" id="KAG9689325.1"/>
    </source>
</evidence>
<dbReference type="Proteomes" id="UP000779574">
    <property type="component" value="Unassembled WGS sequence"/>
</dbReference>
<reference evidence="2" key="1">
    <citation type="journal article" date="2021" name="J Fungi (Basel)">
        <title>Virulence traits and population genomics of the black yeast Aureobasidium melanogenum.</title>
        <authorList>
            <person name="Cernosa A."/>
            <person name="Sun X."/>
            <person name="Gostincar C."/>
            <person name="Fang C."/>
            <person name="Gunde-Cimerman N."/>
            <person name="Song Z."/>
        </authorList>
    </citation>
    <scope>NUCLEOTIDE SEQUENCE</scope>
    <source>
        <strain evidence="2">EXF-9911</strain>
    </source>
</reference>
<gene>
    <name evidence="2" type="ORF">KCU76_g8961</name>
</gene>
<feature type="compositionally biased region" description="Basic and acidic residues" evidence="1">
    <location>
        <begin position="120"/>
        <end position="144"/>
    </location>
</feature>